<protein>
    <recommendedName>
        <fullName evidence="3">Chemotaxis protein CheA</fullName>
        <ecNumber evidence="2">2.7.13.3</ecNumber>
    </recommendedName>
</protein>
<evidence type="ECO:0000256" key="8">
    <source>
        <dbReference type="ARBA" id="ARBA00022777"/>
    </source>
</evidence>
<proteinExistence type="predicted"/>
<dbReference type="InterPro" id="IPR005467">
    <property type="entry name" value="His_kinase_dom"/>
</dbReference>
<evidence type="ECO:0000259" key="15">
    <source>
        <dbReference type="PROSITE" id="PS50851"/>
    </source>
</evidence>
<evidence type="ECO:0000256" key="7">
    <source>
        <dbReference type="ARBA" id="ARBA00022741"/>
    </source>
</evidence>
<organism evidence="17 18">
    <name type="scientific">Desulfolutivibrio sulfodismutans</name>
    <dbReference type="NCBI Taxonomy" id="63561"/>
    <lineage>
        <taxon>Bacteria</taxon>
        <taxon>Pseudomonadati</taxon>
        <taxon>Thermodesulfobacteriota</taxon>
        <taxon>Desulfovibrionia</taxon>
        <taxon>Desulfovibrionales</taxon>
        <taxon>Desulfovibrionaceae</taxon>
        <taxon>Desulfolutivibrio</taxon>
    </lineage>
</organism>
<dbReference type="InterPro" id="IPR036641">
    <property type="entry name" value="HPT_dom_sf"/>
</dbReference>
<dbReference type="InterPro" id="IPR036890">
    <property type="entry name" value="HATPase_C_sf"/>
</dbReference>
<evidence type="ECO:0000256" key="4">
    <source>
        <dbReference type="ARBA" id="ARBA00022500"/>
    </source>
</evidence>
<dbReference type="EC" id="2.7.13.3" evidence="2"/>
<dbReference type="GO" id="GO:0000155">
    <property type="term" value="F:phosphorelay sensor kinase activity"/>
    <property type="evidence" value="ECO:0007669"/>
    <property type="project" value="InterPro"/>
</dbReference>
<keyword evidence="4" id="KW-0145">Chemotaxis</keyword>
<evidence type="ECO:0000256" key="10">
    <source>
        <dbReference type="ARBA" id="ARBA00023012"/>
    </source>
</evidence>
<dbReference type="PRINTS" id="PR00344">
    <property type="entry name" value="BCTRLSENSOR"/>
</dbReference>
<dbReference type="InterPro" id="IPR037006">
    <property type="entry name" value="CheA-like_homodim_sf"/>
</dbReference>
<dbReference type="InterPro" id="IPR002545">
    <property type="entry name" value="CheW-lke_dom"/>
</dbReference>
<dbReference type="FunFam" id="3.30.565.10:FF:000016">
    <property type="entry name" value="Chemotaxis protein CheA, putative"/>
    <property type="match status" value="1"/>
</dbReference>
<dbReference type="PANTHER" id="PTHR43395">
    <property type="entry name" value="SENSOR HISTIDINE KINASE CHEA"/>
    <property type="match status" value="1"/>
</dbReference>
<reference evidence="17 18" key="1">
    <citation type="submission" date="2020-02" db="EMBL/GenBank/DDBJ databases">
        <title>Comparative genomics of sulfur disproportionating microorganisms.</title>
        <authorList>
            <person name="Ward L.M."/>
            <person name="Bertran E."/>
            <person name="Johnston D.T."/>
        </authorList>
    </citation>
    <scope>NUCLEOTIDE SEQUENCE [LARGE SCALE GENOMIC DNA]</scope>
    <source>
        <strain evidence="17 18">DSM 3696</strain>
    </source>
</reference>
<evidence type="ECO:0000256" key="12">
    <source>
        <dbReference type="PROSITE-ProRule" id="PRU00110"/>
    </source>
</evidence>
<dbReference type="Gene3D" id="2.30.30.40">
    <property type="entry name" value="SH3 Domains"/>
    <property type="match status" value="1"/>
</dbReference>
<dbReference type="InterPro" id="IPR004105">
    <property type="entry name" value="CheA-like_dim"/>
</dbReference>
<dbReference type="SUPFAM" id="SSF55874">
    <property type="entry name" value="ATPase domain of HSP90 chaperone/DNA topoisomerase II/histidine kinase"/>
    <property type="match status" value="1"/>
</dbReference>
<dbReference type="PROSITE" id="PS50109">
    <property type="entry name" value="HIS_KIN"/>
    <property type="match status" value="1"/>
</dbReference>
<dbReference type="PANTHER" id="PTHR43395:SF10">
    <property type="entry name" value="CHEMOTAXIS PROTEIN CHEA"/>
    <property type="match status" value="1"/>
</dbReference>
<evidence type="ECO:0000259" key="16">
    <source>
        <dbReference type="PROSITE" id="PS50894"/>
    </source>
</evidence>
<feature type="modified residue" description="Phosphohistidine" evidence="12">
    <location>
        <position position="40"/>
    </location>
</feature>
<dbReference type="Pfam" id="PF01627">
    <property type="entry name" value="Hpt"/>
    <property type="match status" value="1"/>
</dbReference>
<dbReference type="Pfam" id="PF01584">
    <property type="entry name" value="CheW"/>
    <property type="match status" value="1"/>
</dbReference>
<dbReference type="InterPro" id="IPR036061">
    <property type="entry name" value="CheW-like_dom_sf"/>
</dbReference>
<dbReference type="SMART" id="SM00260">
    <property type="entry name" value="CheW"/>
    <property type="match status" value="1"/>
</dbReference>
<dbReference type="PROSITE" id="PS50851">
    <property type="entry name" value="CHEW"/>
    <property type="match status" value="1"/>
</dbReference>
<dbReference type="Proteomes" id="UP000469724">
    <property type="component" value="Unassembled WGS sequence"/>
</dbReference>
<evidence type="ECO:0000256" key="6">
    <source>
        <dbReference type="ARBA" id="ARBA00022679"/>
    </source>
</evidence>
<feature type="domain" description="HPt" evidence="16">
    <location>
        <begin position="1"/>
        <end position="104"/>
    </location>
</feature>
<evidence type="ECO:0000313" key="17">
    <source>
        <dbReference type="EMBL" id="NDY58596.1"/>
    </source>
</evidence>
<dbReference type="Gene3D" id="3.30.565.10">
    <property type="entry name" value="Histidine kinase-like ATPase, C-terminal domain"/>
    <property type="match status" value="1"/>
</dbReference>
<comment type="function">
    <text evidence="11">Involved in the transmission of sensory signals from the chemoreceptors to the flagellar motors. CheA is autophosphorylated; it can transfer its phosphate group to either CheB or CheY.</text>
</comment>
<gene>
    <name evidence="17" type="ORF">G3N56_17820</name>
</gene>
<evidence type="ECO:0000256" key="3">
    <source>
        <dbReference type="ARBA" id="ARBA00021495"/>
    </source>
</evidence>
<keyword evidence="8" id="KW-0418">Kinase</keyword>
<evidence type="ECO:0000259" key="14">
    <source>
        <dbReference type="PROSITE" id="PS50109"/>
    </source>
</evidence>
<dbReference type="Pfam" id="PF02518">
    <property type="entry name" value="HATPase_c"/>
    <property type="match status" value="1"/>
</dbReference>
<keyword evidence="10" id="KW-0902">Two-component regulatory system</keyword>
<dbReference type="InterPro" id="IPR036097">
    <property type="entry name" value="HisK_dim/P_sf"/>
</dbReference>
<feature type="region of interest" description="Disordered" evidence="13">
    <location>
        <begin position="123"/>
        <end position="161"/>
    </location>
</feature>
<dbReference type="SMART" id="SM00073">
    <property type="entry name" value="HPT"/>
    <property type="match status" value="1"/>
</dbReference>
<evidence type="ECO:0000256" key="5">
    <source>
        <dbReference type="ARBA" id="ARBA00022553"/>
    </source>
</evidence>
<dbReference type="InterPro" id="IPR004358">
    <property type="entry name" value="Sig_transdc_His_kin-like_C"/>
</dbReference>
<evidence type="ECO:0000256" key="13">
    <source>
        <dbReference type="SAM" id="MobiDB-lite"/>
    </source>
</evidence>
<evidence type="ECO:0000256" key="1">
    <source>
        <dbReference type="ARBA" id="ARBA00000085"/>
    </source>
</evidence>
<evidence type="ECO:0000256" key="2">
    <source>
        <dbReference type="ARBA" id="ARBA00012438"/>
    </source>
</evidence>
<dbReference type="SUPFAM" id="SSF47226">
    <property type="entry name" value="Histidine-containing phosphotransfer domain, HPT domain"/>
    <property type="match status" value="1"/>
</dbReference>
<evidence type="ECO:0000256" key="9">
    <source>
        <dbReference type="ARBA" id="ARBA00022840"/>
    </source>
</evidence>
<feature type="domain" description="Histidine kinase" evidence="14">
    <location>
        <begin position="211"/>
        <end position="416"/>
    </location>
</feature>
<evidence type="ECO:0000313" key="18">
    <source>
        <dbReference type="Proteomes" id="UP000469724"/>
    </source>
</evidence>
<comment type="catalytic activity">
    <reaction evidence="1">
        <text>ATP + protein L-histidine = ADP + protein N-phospho-L-histidine.</text>
        <dbReference type="EC" id="2.7.13.3"/>
    </reaction>
</comment>
<dbReference type="InterPro" id="IPR003594">
    <property type="entry name" value="HATPase_dom"/>
</dbReference>
<feature type="domain" description="CheW-like" evidence="15">
    <location>
        <begin position="418"/>
        <end position="552"/>
    </location>
</feature>
<dbReference type="PROSITE" id="PS50894">
    <property type="entry name" value="HPT"/>
    <property type="match status" value="1"/>
</dbReference>
<name>A0A7K3NQV1_9BACT</name>
<dbReference type="SUPFAM" id="SSF50341">
    <property type="entry name" value="CheW-like"/>
    <property type="match status" value="1"/>
</dbReference>
<accession>A0A7K3NQV1</accession>
<dbReference type="Gene3D" id="1.10.287.560">
    <property type="entry name" value="Histidine kinase CheA-like, homodimeric domain"/>
    <property type="match status" value="1"/>
</dbReference>
<dbReference type="SUPFAM" id="SSF47384">
    <property type="entry name" value="Homodimeric domain of signal transducing histidine kinase"/>
    <property type="match status" value="1"/>
</dbReference>
<keyword evidence="6" id="KW-0808">Transferase</keyword>
<keyword evidence="18" id="KW-1185">Reference proteome</keyword>
<dbReference type="AlphaFoldDB" id="A0A7K3NQV1"/>
<keyword evidence="5 12" id="KW-0597">Phosphoprotein</keyword>
<dbReference type="EMBL" id="JAAGRQ010000117">
    <property type="protein sequence ID" value="NDY58596.1"/>
    <property type="molecule type" value="Genomic_DNA"/>
</dbReference>
<keyword evidence="9" id="KW-0067">ATP-binding</keyword>
<feature type="compositionally biased region" description="Low complexity" evidence="13">
    <location>
        <begin position="123"/>
        <end position="153"/>
    </location>
</feature>
<dbReference type="InterPro" id="IPR051315">
    <property type="entry name" value="Bact_Chemotaxis_CheA"/>
</dbReference>
<keyword evidence="7" id="KW-0547">Nucleotide-binding</keyword>
<dbReference type="Gene3D" id="1.20.120.160">
    <property type="entry name" value="HPT domain"/>
    <property type="match status" value="1"/>
</dbReference>
<dbReference type="CDD" id="cd00088">
    <property type="entry name" value="HPT"/>
    <property type="match status" value="1"/>
</dbReference>
<dbReference type="InterPro" id="IPR008207">
    <property type="entry name" value="Sig_transdc_His_kin_Hpt_dom"/>
</dbReference>
<dbReference type="SMART" id="SM01231">
    <property type="entry name" value="H-kinase_dim"/>
    <property type="match status" value="1"/>
</dbReference>
<dbReference type="GO" id="GO:0005737">
    <property type="term" value="C:cytoplasm"/>
    <property type="evidence" value="ECO:0007669"/>
    <property type="project" value="InterPro"/>
</dbReference>
<comment type="caution">
    <text evidence="17">The sequence shown here is derived from an EMBL/GenBank/DDBJ whole genome shotgun (WGS) entry which is preliminary data.</text>
</comment>
<sequence>MFVESCLEQLSGIESAVLDLEKAAPQESRAKVEAVFRAAHTIKGDAAAMGAAPLAELCHAVESVLAQVRDGSRPVDVALGGELLRAFDVVRSMVRRVRELLEDAGEATAEAAGEVARLTALAASPATPEPSAAAEDAPGQDAAGPGPEAAPPAWEGSRPRRLRDESLERIESITIPAGELDILVDRVGELGIVQARLESLARRLGDRDFMTVAEETGRLCALLRDQALGLRMLPLQVSFLKYRRLVRDACAALGKEAALVLDGENTELDKTLIERLNTPILHLLRNAVDHGIETPEKRRAAGKPVCGRISLSARQDGNEVVIEVTDDGAGIDADALWEHAVARGLADPGRSLSRQEKLSLIFVPGLSTASGVGELSGRGVGMDAAREGIESLRGDIGVDSEPGRGTVFTIRLPVSLAIIDCLEVRAGGQAFFFHLDYVEECLEVPRRQAADATRRVLDLRGKPTPMLCLAEFFALAGAPCDLDLPAHAVVVRAAGERFCILVDEVLGQKQAVLKHLGPALGHVAGILGGTVTEEGFMALVLDVPGLAQAALASPAGEKRRPGA</sequence>
<dbReference type="SMART" id="SM00387">
    <property type="entry name" value="HATPase_c"/>
    <property type="match status" value="1"/>
</dbReference>
<evidence type="ECO:0000256" key="11">
    <source>
        <dbReference type="ARBA" id="ARBA00035100"/>
    </source>
</evidence>
<dbReference type="GO" id="GO:0006935">
    <property type="term" value="P:chemotaxis"/>
    <property type="evidence" value="ECO:0007669"/>
    <property type="project" value="InterPro"/>
</dbReference>